<sequence length="372" mass="42263">MEGKALVICLLWAGFVANRPAAAMENMKSESRETHLPPLLLNNQVCSVNVPNCASCLDHRTCQRCQDDKILLESYWGASCVDNCPDDFTEIRTEDNGVICRTTKGCSRILHCSQCEEQFDDICDRCEDGYLLMQPGTGAKVQCVASCPAGFVKHGTRCKPEMCEDFFCSRCQDGWVLQYKQGTKCLSNCPSGFFRKEDMYNGQPYCEMCRANCKSCQDSYNCDVCESEFYLIKDVFSKCLLSCPAGFLAGYSLDSGKVCNKDTRGCLDKTCSHCQDGWYRVRIRRDFHCRQECPQGYFEIEREGKPRVCGRCSYNCQKCLSRRECKKCKEGLFNVVRGGRLFCVWHCPRGYIPQEDEEKSCVKANDNFSGRL</sequence>
<dbReference type="Gene3D" id="2.10.220.10">
    <property type="entry name" value="Hormone Receptor, Insulin-like Growth Factor Receptor 1, Chain A, domain 2"/>
    <property type="match status" value="3"/>
</dbReference>
<evidence type="ECO:0000256" key="5">
    <source>
        <dbReference type="ARBA" id="ARBA00023180"/>
    </source>
</evidence>
<feature type="domain" description="EGF-like" evidence="7">
    <location>
        <begin position="265"/>
        <end position="310"/>
    </location>
</feature>
<proteinExistence type="predicted"/>
<keyword evidence="3 6" id="KW-0732">Signal</keyword>
<feature type="domain" description="EGF-like" evidence="7">
    <location>
        <begin position="55"/>
        <end position="101"/>
    </location>
</feature>
<dbReference type="Proteomes" id="UP000225706">
    <property type="component" value="Unassembled WGS sequence"/>
</dbReference>
<name>A0A2B4RWP8_STYPI</name>
<feature type="domain" description="EGF-like" evidence="7">
    <location>
        <begin position="208"/>
        <end position="240"/>
    </location>
</feature>
<evidence type="ECO:0000256" key="6">
    <source>
        <dbReference type="SAM" id="SignalP"/>
    </source>
</evidence>
<evidence type="ECO:0000259" key="7">
    <source>
        <dbReference type="SMART" id="SM00181"/>
    </source>
</evidence>
<dbReference type="SUPFAM" id="SSF57184">
    <property type="entry name" value="Growth factor receptor domain"/>
    <property type="match status" value="2"/>
</dbReference>
<feature type="chain" id="PRO_5013106573" evidence="6">
    <location>
        <begin position="24"/>
        <end position="372"/>
    </location>
</feature>
<dbReference type="InterPro" id="IPR043601">
    <property type="entry name" value="Rspo_Fu-CRD_dom"/>
</dbReference>
<dbReference type="GO" id="GO:0005576">
    <property type="term" value="C:extracellular region"/>
    <property type="evidence" value="ECO:0007669"/>
    <property type="project" value="UniProtKB-SubCell"/>
</dbReference>
<dbReference type="SMART" id="SM00181">
    <property type="entry name" value="EGF"/>
    <property type="match status" value="6"/>
</dbReference>
<dbReference type="InterPro" id="IPR006212">
    <property type="entry name" value="Furin_repeat"/>
</dbReference>
<keyword evidence="2" id="KW-0964">Secreted</keyword>
<dbReference type="SMART" id="SM00261">
    <property type="entry name" value="FU"/>
    <property type="match status" value="5"/>
</dbReference>
<protein>
    <submittedName>
        <fullName evidence="8">Proprotein convertase subtilisin/kexin type 5</fullName>
    </submittedName>
</protein>
<evidence type="ECO:0000256" key="1">
    <source>
        <dbReference type="ARBA" id="ARBA00004613"/>
    </source>
</evidence>
<evidence type="ECO:0000313" key="8">
    <source>
        <dbReference type="EMBL" id="PFX20642.1"/>
    </source>
</evidence>
<feature type="domain" description="EGF-like" evidence="7">
    <location>
        <begin position="311"/>
        <end position="344"/>
    </location>
</feature>
<dbReference type="OrthoDB" id="300641at2759"/>
<evidence type="ECO:0000256" key="2">
    <source>
        <dbReference type="ARBA" id="ARBA00022525"/>
    </source>
</evidence>
<evidence type="ECO:0000313" key="9">
    <source>
        <dbReference type="Proteomes" id="UP000225706"/>
    </source>
</evidence>
<feature type="signal peptide" evidence="6">
    <location>
        <begin position="1"/>
        <end position="23"/>
    </location>
</feature>
<feature type="domain" description="EGF-like" evidence="7">
    <location>
        <begin position="162"/>
        <end position="207"/>
    </location>
</feature>
<keyword evidence="4" id="KW-1015">Disulfide bond</keyword>
<dbReference type="InterPro" id="IPR051514">
    <property type="entry name" value="R-spondin"/>
</dbReference>
<dbReference type="PANTHER" id="PTHR46987">
    <property type="entry name" value="NEUROHYPOPHYSIAL HORMONES, N-TERMINAL DOMAIN CONTAINING PROTEIN"/>
    <property type="match status" value="1"/>
</dbReference>
<dbReference type="InterPro" id="IPR009030">
    <property type="entry name" value="Growth_fac_rcpt_cys_sf"/>
</dbReference>
<comment type="subcellular location">
    <subcellularLocation>
        <location evidence="1">Secreted</location>
    </subcellularLocation>
</comment>
<keyword evidence="9" id="KW-1185">Reference proteome</keyword>
<keyword evidence="5" id="KW-0325">Glycoprotein</keyword>
<dbReference type="Pfam" id="PF15913">
    <property type="entry name" value="Furin-like_2"/>
    <property type="match status" value="1"/>
</dbReference>
<feature type="domain" description="EGF-like" evidence="7">
    <location>
        <begin position="111"/>
        <end position="159"/>
    </location>
</feature>
<dbReference type="PANTHER" id="PTHR46987:SF7">
    <property type="entry name" value="TNFR-CYS DOMAIN-CONTAINING PROTEIN"/>
    <property type="match status" value="1"/>
</dbReference>
<comment type="caution">
    <text evidence="8">The sequence shown here is derived from an EMBL/GenBank/DDBJ whole genome shotgun (WGS) entry which is preliminary data.</text>
</comment>
<gene>
    <name evidence="8" type="primary">PC6</name>
    <name evidence="8" type="ORF">AWC38_SpisGene14898</name>
</gene>
<dbReference type="EMBL" id="LSMT01000309">
    <property type="protein sequence ID" value="PFX20642.1"/>
    <property type="molecule type" value="Genomic_DNA"/>
</dbReference>
<organism evidence="8 9">
    <name type="scientific">Stylophora pistillata</name>
    <name type="common">Smooth cauliflower coral</name>
    <dbReference type="NCBI Taxonomy" id="50429"/>
    <lineage>
        <taxon>Eukaryota</taxon>
        <taxon>Metazoa</taxon>
        <taxon>Cnidaria</taxon>
        <taxon>Anthozoa</taxon>
        <taxon>Hexacorallia</taxon>
        <taxon>Scleractinia</taxon>
        <taxon>Astrocoeniina</taxon>
        <taxon>Pocilloporidae</taxon>
        <taxon>Stylophora</taxon>
    </lineage>
</organism>
<evidence type="ECO:0000256" key="4">
    <source>
        <dbReference type="ARBA" id="ARBA00023157"/>
    </source>
</evidence>
<dbReference type="AlphaFoldDB" id="A0A2B4RWP8"/>
<dbReference type="InterPro" id="IPR000742">
    <property type="entry name" value="EGF"/>
</dbReference>
<accession>A0A2B4RWP8</accession>
<reference evidence="9" key="1">
    <citation type="journal article" date="2017" name="bioRxiv">
        <title>Comparative analysis of the genomes of Stylophora pistillata and Acropora digitifera provides evidence for extensive differences between species of corals.</title>
        <authorList>
            <person name="Voolstra C.R."/>
            <person name="Li Y."/>
            <person name="Liew Y.J."/>
            <person name="Baumgarten S."/>
            <person name="Zoccola D."/>
            <person name="Flot J.-F."/>
            <person name="Tambutte S."/>
            <person name="Allemand D."/>
            <person name="Aranda M."/>
        </authorList>
    </citation>
    <scope>NUCLEOTIDE SEQUENCE [LARGE SCALE GENOMIC DNA]</scope>
</reference>
<evidence type="ECO:0000256" key="3">
    <source>
        <dbReference type="ARBA" id="ARBA00022729"/>
    </source>
</evidence>